<dbReference type="EMBL" id="DQ832182">
    <property type="protein sequence ID" value="ABH03013.1"/>
    <property type="molecule type" value="Genomic_DNA"/>
</dbReference>
<dbReference type="PANTHER" id="PTHR43000">
    <property type="entry name" value="DTDP-D-GLUCOSE 4,6-DEHYDRATASE-RELATED"/>
    <property type="match status" value="1"/>
</dbReference>
<evidence type="ECO:0000313" key="3">
    <source>
        <dbReference type="EMBL" id="ABH03013.1"/>
    </source>
</evidence>
<feature type="domain" description="NAD-dependent epimerase/dehydratase" evidence="2">
    <location>
        <begin position="29"/>
        <end position="275"/>
    </location>
</feature>
<organism evidence="3">
    <name type="scientific">Spirochaeta aurantia</name>
    <dbReference type="NCBI Taxonomy" id="147"/>
    <lineage>
        <taxon>Bacteria</taxon>
        <taxon>Pseudomonadati</taxon>
        <taxon>Spirochaetota</taxon>
        <taxon>Spirochaetia</taxon>
        <taxon>Spirochaetales</taxon>
        <taxon>Spirochaetaceae</taxon>
        <taxon>Spirochaeta</taxon>
    </lineage>
</organism>
<dbReference type="Gene3D" id="3.40.50.720">
    <property type="entry name" value="NAD(P)-binding Rossmann-like Domain"/>
    <property type="match status" value="1"/>
</dbReference>
<sequence length="350" mass="38600">MVGLRQDCERVHSVLADTSAFRKLEGSTIFISGGTGFVGSWVCHYLHYLKTQHNLNFRIYVQGRERAKFDERISILSDLDVSFIRCDIKSLSELPREVNYVIHAAGSPDSRYHASNPIETMADIAEGTRAVLRAADRVSNLRMVVHLSSGSVYGTQPDEIETINENHALARIPLDSLKSAYTEGKRYAEVLCSAARSESRLPIVILRPFTFIGPFQSLDSPWAINNFINDGLRGRPIRILGDGRAIRGFLYGADAAAWVVKVLLDGKSGQIYNVGNVKGESLLEIANAVAGNFSPKPEIQLNSSLVQNVSQTRYLPDCSRILADHGLRAITPLGVAVRRTIEWFKTGGGN</sequence>
<proteinExistence type="inferred from homology"/>
<protein>
    <submittedName>
        <fullName evidence="3">RfbB</fullName>
    </submittedName>
</protein>
<reference evidence="3" key="1">
    <citation type="submission" date="2006-06" db="EMBL/GenBank/DDBJ databases">
        <title>LGLA, the large glycolipid of Spirochaeta aurantia.</title>
        <authorList>
            <person name="Paul C.J."/>
            <person name="Vinogradov E."/>
            <person name="Tapping R.I."/>
            <person name="Perry M.B."/>
            <person name="Moyles D."/>
            <person name="Kropinski A.M."/>
        </authorList>
    </citation>
    <scope>NUCLEOTIDE SEQUENCE</scope>
</reference>
<dbReference type="SUPFAM" id="SSF51735">
    <property type="entry name" value="NAD(P)-binding Rossmann-fold domains"/>
    <property type="match status" value="1"/>
</dbReference>
<dbReference type="InterPro" id="IPR036291">
    <property type="entry name" value="NAD(P)-bd_dom_sf"/>
</dbReference>
<dbReference type="Pfam" id="PF01370">
    <property type="entry name" value="Epimerase"/>
    <property type="match status" value="1"/>
</dbReference>
<evidence type="ECO:0000259" key="2">
    <source>
        <dbReference type="Pfam" id="PF01370"/>
    </source>
</evidence>
<dbReference type="AlphaFoldDB" id="Q0PHX8"/>
<dbReference type="InterPro" id="IPR001509">
    <property type="entry name" value="Epimerase_deHydtase"/>
</dbReference>
<name>Q0PHX8_SPIAU</name>
<accession>Q0PHX8</accession>
<evidence type="ECO:0000256" key="1">
    <source>
        <dbReference type="ARBA" id="ARBA00007637"/>
    </source>
</evidence>
<comment type="similarity">
    <text evidence="1">Belongs to the NAD(P)-dependent epimerase/dehydratase family.</text>
</comment>